<dbReference type="InterPro" id="IPR036188">
    <property type="entry name" value="FAD/NAD-bd_sf"/>
</dbReference>
<dbReference type="Pfam" id="PF00724">
    <property type="entry name" value="Oxidored_FMN"/>
    <property type="match status" value="1"/>
</dbReference>
<evidence type="ECO:0000313" key="12">
    <source>
        <dbReference type="EMBL" id="TGN39885.1"/>
    </source>
</evidence>
<evidence type="ECO:0000256" key="3">
    <source>
        <dbReference type="ARBA" id="ARBA00011048"/>
    </source>
</evidence>
<evidence type="ECO:0000256" key="2">
    <source>
        <dbReference type="ARBA" id="ARBA00001966"/>
    </source>
</evidence>
<name>A0A4Z1BQC9_9GAMM</name>
<keyword evidence="5" id="KW-0288">FMN</keyword>
<dbReference type="SUPFAM" id="SSF51971">
    <property type="entry name" value="Nucleotide-binding domain"/>
    <property type="match status" value="1"/>
</dbReference>
<gene>
    <name evidence="12" type="ORF">E5Q11_06170</name>
</gene>
<comment type="similarity">
    <text evidence="3">In the N-terminal section; belongs to the NADH:flavin oxidoreductase/NADH oxidase family.</text>
</comment>
<evidence type="ECO:0000256" key="6">
    <source>
        <dbReference type="ARBA" id="ARBA00022723"/>
    </source>
</evidence>
<evidence type="ECO:0000259" key="11">
    <source>
        <dbReference type="Pfam" id="PF07992"/>
    </source>
</evidence>
<dbReference type="Gene3D" id="3.20.20.70">
    <property type="entry name" value="Aldolase class I"/>
    <property type="match status" value="1"/>
</dbReference>
<dbReference type="CDD" id="cd02930">
    <property type="entry name" value="DCR_FMN"/>
    <property type="match status" value="1"/>
</dbReference>
<dbReference type="GO" id="GO:0033543">
    <property type="term" value="P:fatty acid beta-oxidation, unsaturated, even number, reductase/isomerase pathway"/>
    <property type="evidence" value="ECO:0007669"/>
    <property type="project" value="TreeGrafter"/>
</dbReference>
<keyword evidence="9" id="KW-0411">Iron-sulfur</keyword>
<dbReference type="SUPFAM" id="SSF51395">
    <property type="entry name" value="FMN-linked oxidoreductases"/>
    <property type="match status" value="1"/>
</dbReference>
<evidence type="ECO:0000256" key="8">
    <source>
        <dbReference type="ARBA" id="ARBA00023004"/>
    </source>
</evidence>
<evidence type="ECO:0000313" key="13">
    <source>
        <dbReference type="Proteomes" id="UP000298325"/>
    </source>
</evidence>
<comment type="cofactor">
    <cofactor evidence="1">
        <name>FMN</name>
        <dbReference type="ChEBI" id="CHEBI:58210"/>
    </cofactor>
</comment>
<feature type="domain" description="NADH:flavin oxidoreductase/NADH oxidase N-terminal" evidence="10">
    <location>
        <begin position="14"/>
        <end position="338"/>
    </location>
</feature>
<keyword evidence="13" id="KW-1185">Reference proteome</keyword>
<dbReference type="GO" id="GO:0010181">
    <property type="term" value="F:FMN binding"/>
    <property type="evidence" value="ECO:0007669"/>
    <property type="project" value="InterPro"/>
</dbReference>
<dbReference type="PRINTS" id="PR00368">
    <property type="entry name" value="FADPNR"/>
</dbReference>
<keyword evidence="6" id="KW-0479">Metal-binding</keyword>
<dbReference type="InterPro" id="IPR051793">
    <property type="entry name" value="NADH:flavin_oxidoreductase"/>
</dbReference>
<dbReference type="SUPFAM" id="SSF51905">
    <property type="entry name" value="FAD/NAD(P)-binding domain"/>
    <property type="match status" value="1"/>
</dbReference>
<dbReference type="GO" id="GO:0008670">
    <property type="term" value="F:2,4-dienoyl-CoA reductase (NADPH) activity"/>
    <property type="evidence" value="ECO:0007669"/>
    <property type="project" value="TreeGrafter"/>
</dbReference>
<dbReference type="Gene3D" id="3.50.50.60">
    <property type="entry name" value="FAD/NAD(P)-binding domain"/>
    <property type="match status" value="1"/>
</dbReference>
<dbReference type="PANTHER" id="PTHR42917:SF2">
    <property type="entry name" value="2,4-DIENOYL-COA REDUCTASE [(2E)-ENOYL-COA-PRODUCING]"/>
    <property type="match status" value="1"/>
</dbReference>
<sequence>MTATSAGVDRYPHLLEPLDLGFVTLRNRALMGSMHTGLEEAKNGFDRLARFYADRARGGVGLIVTGGIGPNEEGAVFQHAAKMSTPEEAEKHKVITRAVHEADGRICMQILHAGRYAYHPQLVAPSDIQAPINPLKPKALDEEGIEKQITDYVNCAALAQEAGYDGVEIMGSEGYFINQFIVKHTNDRTDRWGGSYENRIRLPIEIVRRVRERVGEKFILIYRLSMLDLIEDGSTWEEVVQLAKEIEKAGATIINTGIGWHEARVPTIATSVPRGAFTKVTGRLKDEVSIPLVTTNRINMPEVAEKILAEGDADMVSMARPFLADADLMQKAIEDRAQEINTCIGCNQACLDHTFSGKLTSCLVNPRACHETELNYVKTAEPRKIAVVGGGPAGLAFASVAAERGHSVTLFDDGKEIGGQFNVAKLIPGKEEFYETLRYFKVMLDKHGVDVRLNNRVSAEDLKAGGFDHVVLATGVKPRTPEIEGIDHPKVIGYLDALLERKPVGQKVAVIGAGGIGFDVSEFIVHKGTSAALDPAHFMREWGVDLTVEHRGGIKGMTPEMPEPAREVYLLQRKTSKVGKNLGKTTGWIHRTSLKHRQVQMVPGVTYRKIDDEGLHVTITPKGAEQGEDRVLPVDTIIICAGQDPLRELQQSLQDAGVNVHLIGGADVAAELDAKRAIDQGSRLAAEL</sequence>
<evidence type="ECO:0000256" key="9">
    <source>
        <dbReference type="ARBA" id="ARBA00023014"/>
    </source>
</evidence>
<evidence type="ECO:0000256" key="7">
    <source>
        <dbReference type="ARBA" id="ARBA00023002"/>
    </source>
</evidence>
<dbReference type="GO" id="GO:0046872">
    <property type="term" value="F:metal ion binding"/>
    <property type="evidence" value="ECO:0007669"/>
    <property type="project" value="UniProtKB-KW"/>
</dbReference>
<evidence type="ECO:0000256" key="1">
    <source>
        <dbReference type="ARBA" id="ARBA00001917"/>
    </source>
</evidence>
<dbReference type="GO" id="GO:0051536">
    <property type="term" value="F:iron-sulfur cluster binding"/>
    <property type="evidence" value="ECO:0007669"/>
    <property type="project" value="UniProtKB-KW"/>
</dbReference>
<dbReference type="EMBL" id="SRPF01000002">
    <property type="protein sequence ID" value="TGN39885.1"/>
    <property type="molecule type" value="Genomic_DNA"/>
</dbReference>
<dbReference type="PRINTS" id="PR00411">
    <property type="entry name" value="PNDRDTASEI"/>
</dbReference>
<comment type="cofactor">
    <cofactor evidence="2">
        <name>[4Fe-4S] cluster</name>
        <dbReference type="ChEBI" id="CHEBI:49883"/>
    </cofactor>
</comment>
<dbReference type="InterPro" id="IPR001155">
    <property type="entry name" value="OxRdtase_FMN_N"/>
</dbReference>
<evidence type="ECO:0000256" key="4">
    <source>
        <dbReference type="ARBA" id="ARBA00022630"/>
    </source>
</evidence>
<keyword evidence="8" id="KW-0408">Iron</keyword>
<organism evidence="12 13">
    <name type="scientific">Marinobacter confluentis</name>
    <dbReference type="NCBI Taxonomy" id="1697557"/>
    <lineage>
        <taxon>Bacteria</taxon>
        <taxon>Pseudomonadati</taxon>
        <taxon>Pseudomonadota</taxon>
        <taxon>Gammaproteobacteria</taxon>
        <taxon>Pseudomonadales</taxon>
        <taxon>Marinobacteraceae</taxon>
        <taxon>Marinobacter</taxon>
    </lineage>
</organism>
<keyword evidence="4" id="KW-0285">Flavoprotein</keyword>
<dbReference type="FunFam" id="3.50.50.60:FF:000113">
    <property type="entry name" value="NADPH-dependent 2,4-dienoyl-CoA reductase"/>
    <property type="match status" value="1"/>
</dbReference>
<evidence type="ECO:0000259" key="10">
    <source>
        <dbReference type="Pfam" id="PF00724"/>
    </source>
</evidence>
<dbReference type="InterPro" id="IPR013785">
    <property type="entry name" value="Aldolase_TIM"/>
</dbReference>
<proteinExistence type="inferred from homology"/>
<dbReference type="FunFam" id="3.20.20.70:FF:000082">
    <property type="entry name" value="NADPH-dependent 2,4-dienoyl-CoA reductase"/>
    <property type="match status" value="1"/>
</dbReference>
<dbReference type="Proteomes" id="UP000298325">
    <property type="component" value="Unassembled WGS sequence"/>
</dbReference>
<dbReference type="RefSeq" id="WP_135802549.1">
    <property type="nucleotide sequence ID" value="NZ_SRPF01000002.1"/>
</dbReference>
<dbReference type="PANTHER" id="PTHR42917">
    <property type="entry name" value="2,4-DIENOYL-COA REDUCTASE"/>
    <property type="match status" value="1"/>
</dbReference>
<dbReference type="AlphaFoldDB" id="A0A4Z1BQC9"/>
<dbReference type="Pfam" id="PF07992">
    <property type="entry name" value="Pyr_redox_2"/>
    <property type="match status" value="1"/>
</dbReference>
<dbReference type="Gene3D" id="3.40.50.720">
    <property type="entry name" value="NAD(P)-binding Rossmann-like Domain"/>
    <property type="match status" value="1"/>
</dbReference>
<comment type="caution">
    <text evidence="12">The sequence shown here is derived from an EMBL/GenBank/DDBJ whole genome shotgun (WGS) entry which is preliminary data.</text>
</comment>
<keyword evidence="7" id="KW-0560">Oxidoreductase</keyword>
<dbReference type="OrthoDB" id="8523426at2"/>
<protein>
    <submittedName>
        <fullName evidence="12">NADPH-dependent 2,4-dienoyl-CoA reductase</fullName>
    </submittedName>
</protein>
<accession>A0A4Z1BQC9</accession>
<dbReference type="InterPro" id="IPR023753">
    <property type="entry name" value="FAD/NAD-binding_dom"/>
</dbReference>
<feature type="domain" description="FAD/NAD(P)-binding" evidence="11">
    <location>
        <begin position="384"/>
        <end position="667"/>
    </location>
</feature>
<reference evidence="12 13" key="1">
    <citation type="submission" date="2019-04" db="EMBL/GenBank/DDBJ databases">
        <authorList>
            <person name="Park S."/>
            <person name="Yoon J.-H."/>
        </authorList>
    </citation>
    <scope>NUCLEOTIDE SEQUENCE [LARGE SCALE GENOMIC DNA]</scope>
    <source>
        <strain evidence="12 13">HJM-18</strain>
    </source>
</reference>
<evidence type="ECO:0000256" key="5">
    <source>
        <dbReference type="ARBA" id="ARBA00022643"/>
    </source>
</evidence>